<dbReference type="RefSeq" id="WP_157026157.1">
    <property type="nucleotide sequence ID" value="NZ_WQMS01000006.1"/>
</dbReference>
<evidence type="ECO:0000313" key="2">
    <source>
        <dbReference type="Proteomes" id="UP000441389"/>
    </source>
</evidence>
<comment type="caution">
    <text evidence="1">The sequence shown here is derived from an EMBL/GenBank/DDBJ whole genome shotgun (WGS) entry which is preliminary data.</text>
</comment>
<evidence type="ECO:0000313" key="1">
    <source>
        <dbReference type="EMBL" id="MVO77183.1"/>
    </source>
</evidence>
<name>A0A6I4IZ69_9SPHN</name>
<dbReference type="EMBL" id="WQMS01000006">
    <property type="protein sequence ID" value="MVO77183.1"/>
    <property type="molecule type" value="Genomic_DNA"/>
</dbReference>
<reference evidence="1 2" key="1">
    <citation type="submission" date="2019-12" db="EMBL/GenBank/DDBJ databases">
        <authorList>
            <person name="Huq M.A."/>
        </authorList>
    </citation>
    <scope>NUCLEOTIDE SEQUENCE [LARGE SCALE GENOMIC DNA]</scope>
    <source>
        <strain evidence="1 2">MAH-20</strain>
    </source>
</reference>
<sequence length="88" mass="9522">MRRADPYRALIRALLARYPGLMVLAGRSESWASATFTGERHTLTCAAGPDLDGIEEEEFALPGHVVVDIAARRTGARVIVDALTIEDA</sequence>
<gene>
    <name evidence="1" type="ORF">GON01_04415</name>
</gene>
<keyword evidence="2" id="KW-1185">Reference proteome</keyword>
<dbReference type="AlphaFoldDB" id="A0A6I4IZ69"/>
<dbReference type="Proteomes" id="UP000441389">
    <property type="component" value="Unassembled WGS sequence"/>
</dbReference>
<proteinExistence type="predicted"/>
<organism evidence="1 2">
    <name type="scientific">Sphingomonas horti</name>
    <dbReference type="NCBI Taxonomy" id="2682842"/>
    <lineage>
        <taxon>Bacteria</taxon>
        <taxon>Pseudomonadati</taxon>
        <taxon>Pseudomonadota</taxon>
        <taxon>Alphaproteobacteria</taxon>
        <taxon>Sphingomonadales</taxon>
        <taxon>Sphingomonadaceae</taxon>
        <taxon>Sphingomonas</taxon>
    </lineage>
</organism>
<accession>A0A6I4IZ69</accession>
<protein>
    <submittedName>
        <fullName evidence="1">Uncharacterized protein</fullName>
    </submittedName>
</protein>